<sequence length="245" mass="26683">MTAGDVPRLVGARISDDGLPDWLRPVAEVARTVRPEQLSRFLPPAEGGRPSAVLVLFGEGERGPDLLIIERSPDLRAHAGQPAFPGGAVDPTDDGPVHTALREAAEETGLDPSGVRVFGVLPDLYLPPRDFVITPVLGWWERPVPVRVVDPAEVASVHRVPIEDFLDPANRLRVRHPSGYVGPAFRVSGLLVWGFTAGLISRLFRLVGWERPWDTSRVEDLPPEAVELARRTYEQTPEAPSGGSV</sequence>
<accession>A0A132MLW2</accession>
<keyword evidence="6" id="KW-0464">Manganese</keyword>
<dbReference type="OrthoDB" id="9802805at2"/>
<evidence type="ECO:0000256" key="2">
    <source>
        <dbReference type="ARBA" id="ARBA00001946"/>
    </source>
</evidence>
<comment type="cofactor">
    <cofactor evidence="2">
        <name>Mg(2+)</name>
        <dbReference type="ChEBI" id="CHEBI:18420"/>
    </cofactor>
</comment>
<evidence type="ECO:0000313" key="8">
    <source>
        <dbReference type="EMBL" id="KWW98729.1"/>
    </source>
</evidence>
<dbReference type="RefSeq" id="WP_066883591.1">
    <property type="nucleotide sequence ID" value="NZ_JYIJ01000019.1"/>
</dbReference>
<proteinExistence type="predicted"/>
<evidence type="ECO:0000256" key="5">
    <source>
        <dbReference type="ARBA" id="ARBA00022842"/>
    </source>
</evidence>
<organism evidence="8 9">
    <name type="scientific">Carbonactinospora thermoautotrophica</name>
    <dbReference type="NCBI Taxonomy" id="1469144"/>
    <lineage>
        <taxon>Bacteria</taxon>
        <taxon>Bacillati</taxon>
        <taxon>Actinomycetota</taxon>
        <taxon>Actinomycetes</taxon>
        <taxon>Kitasatosporales</taxon>
        <taxon>Carbonactinosporaceae</taxon>
        <taxon>Carbonactinospora</taxon>
    </lineage>
</organism>
<evidence type="ECO:0000256" key="4">
    <source>
        <dbReference type="ARBA" id="ARBA00022801"/>
    </source>
</evidence>
<dbReference type="PATRIC" id="fig|1469144.10.peg.441"/>
<dbReference type="InterPro" id="IPR015797">
    <property type="entry name" value="NUDIX_hydrolase-like_dom_sf"/>
</dbReference>
<dbReference type="Pfam" id="PF00293">
    <property type="entry name" value="NUDIX"/>
    <property type="match status" value="1"/>
</dbReference>
<dbReference type="Gene3D" id="3.90.79.10">
    <property type="entry name" value="Nucleoside Triphosphate Pyrophosphohydrolase"/>
    <property type="match status" value="1"/>
</dbReference>
<evidence type="ECO:0000256" key="6">
    <source>
        <dbReference type="ARBA" id="ARBA00023211"/>
    </source>
</evidence>
<dbReference type="GO" id="GO:0046872">
    <property type="term" value="F:metal ion binding"/>
    <property type="evidence" value="ECO:0007669"/>
    <property type="project" value="UniProtKB-KW"/>
</dbReference>
<dbReference type="PROSITE" id="PS51462">
    <property type="entry name" value="NUDIX"/>
    <property type="match status" value="1"/>
</dbReference>
<keyword evidence="4 8" id="KW-0378">Hydrolase</keyword>
<feature type="domain" description="Nudix hydrolase" evidence="7">
    <location>
        <begin position="47"/>
        <end position="187"/>
    </location>
</feature>
<keyword evidence="5" id="KW-0460">Magnesium</keyword>
<dbReference type="EMBL" id="LAXD01000001">
    <property type="protein sequence ID" value="KWW98729.1"/>
    <property type="molecule type" value="Genomic_DNA"/>
</dbReference>
<evidence type="ECO:0000256" key="3">
    <source>
        <dbReference type="ARBA" id="ARBA00022723"/>
    </source>
</evidence>
<dbReference type="AlphaFoldDB" id="A0A132MLW2"/>
<gene>
    <name evidence="8" type="ORF">LI90_358</name>
</gene>
<dbReference type="GO" id="GO:0010945">
    <property type="term" value="F:coenzyme A diphosphatase activity"/>
    <property type="evidence" value="ECO:0007669"/>
    <property type="project" value="InterPro"/>
</dbReference>
<evidence type="ECO:0000259" key="7">
    <source>
        <dbReference type="PROSITE" id="PS51462"/>
    </source>
</evidence>
<dbReference type="CDD" id="cd03426">
    <property type="entry name" value="NUDIX_CoAse_Nudt7"/>
    <property type="match status" value="1"/>
</dbReference>
<evidence type="ECO:0000256" key="1">
    <source>
        <dbReference type="ARBA" id="ARBA00001936"/>
    </source>
</evidence>
<keyword evidence="3" id="KW-0479">Metal-binding</keyword>
<dbReference type="STRING" id="1469144.LI90_358"/>
<dbReference type="InterPro" id="IPR000086">
    <property type="entry name" value="NUDIX_hydrolase_dom"/>
</dbReference>
<name>A0A132MLW2_9ACTN</name>
<evidence type="ECO:0000313" key="9">
    <source>
        <dbReference type="Proteomes" id="UP000070188"/>
    </source>
</evidence>
<comment type="cofactor">
    <cofactor evidence="1">
        <name>Mn(2+)</name>
        <dbReference type="ChEBI" id="CHEBI:29035"/>
    </cofactor>
</comment>
<reference evidence="9" key="1">
    <citation type="submission" date="2015-04" db="EMBL/GenBank/DDBJ databases">
        <title>Physiological reanalysis, assessment of diazotrophy, and genome sequences of multiple isolates of Streptomyces thermoautotrophicus.</title>
        <authorList>
            <person name="MacKellar D.C."/>
            <person name="Lieber L."/>
            <person name="Norman J."/>
            <person name="Bolger A."/>
            <person name="Tobin C."/>
            <person name="Murray J.W."/>
            <person name="Chang R."/>
            <person name="Ford T."/>
            <person name="Nguyen P.Q."/>
            <person name="Woodward J."/>
            <person name="Permingeat H."/>
            <person name="Joshi N.S."/>
            <person name="Silver P.A."/>
            <person name="Usadel B."/>
            <person name="Rutherford A.W."/>
            <person name="Friesen M."/>
            <person name="Prell J."/>
        </authorList>
    </citation>
    <scope>NUCLEOTIDE SEQUENCE [LARGE SCALE GENOMIC DNA]</scope>
    <source>
        <strain evidence="9">H1</strain>
    </source>
</reference>
<dbReference type="InterPro" id="IPR045121">
    <property type="entry name" value="CoAse"/>
</dbReference>
<dbReference type="Proteomes" id="UP000070188">
    <property type="component" value="Unassembled WGS sequence"/>
</dbReference>
<dbReference type="PANTHER" id="PTHR12992">
    <property type="entry name" value="NUDIX HYDROLASE"/>
    <property type="match status" value="1"/>
</dbReference>
<dbReference type="PANTHER" id="PTHR12992:SF11">
    <property type="entry name" value="MITOCHONDRIAL COENZYME A DIPHOSPHATASE NUDT8"/>
    <property type="match status" value="1"/>
</dbReference>
<dbReference type="SUPFAM" id="SSF55811">
    <property type="entry name" value="Nudix"/>
    <property type="match status" value="1"/>
</dbReference>
<comment type="caution">
    <text evidence="8">The sequence shown here is derived from an EMBL/GenBank/DDBJ whole genome shotgun (WGS) entry which is preliminary data.</text>
</comment>
<protein>
    <submittedName>
        <fullName evidence="8">NUDIX hydrolase</fullName>
    </submittedName>
</protein>
<keyword evidence="9" id="KW-1185">Reference proteome</keyword>